<dbReference type="Proteomes" id="UP001596028">
    <property type="component" value="Unassembled WGS sequence"/>
</dbReference>
<keyword evidence="3" id="KW-1185">Reference proteome</keyword>
<dbReference type="Pfam" id="PF00144">
    <property type="entry name" value="Beta-lactamase"/>
    <property type="match status" value="1"/>
</dbReference>
<dbReference type="PANTHER" id="PTHR43283">
    <property type="entry name" value="BETA-LACTAMASE-RELATED"/>
    <property type="match status" value="1"/>
</dbReference>
<keyword evidence="2" id="KW-0378">Hydrolase</keyword>
<proteinExistence type="predicted"/>
<evidence type="ECO:0000313" key="2">
    <source>
        <dbReference type="EMBL" id="MFC4598695.1"/>
    </source>
</evidence>
<sequence>MTFDSQNKPISPDPAGMDAAKLDVAKERLNRRIREGKLAGAAFLVSRGDRTALCSVQGYADVERGLRLREDSIFRLASMTKPIVAASAMTLVELGKIRLEDPIGKYIPEFERDSFVAIPNARTEVAPYEPDPDAPTGSIPEDVPSYTLTPAIRPITIRDLLTHSCGLGQGPVGFQELRMPEPGATLSAHIPAWASVPLDFQPGSRTGYSPIAAFDLLGRVIEVASGLPLNLYLERALFEPLGMRDTTFTPSAEQRTRIVVLYESAEGGLRRSRDQSPLTHPTYYSGAGGLFGTLEDYCRFARMLAGEGKFEGKRILSAKTVREMASPQLPDGIEGFPGWQTWGLGMRVVTEGDSAETPLTTGSYGWSGAWGTHFWIDPGRDLFAVLMINLANAGGSEAETAREFESAVMGAVL</sequence>
<evidence type="ECO:0000313" key="3">
    <source>
        <dbReference type="Proteomes" id="UP001596028"/>
    </source>
</evidence>
<dbReference type="Gene3D" id="3.40.710.10">
    <property type="entry name" value="DD-peptidase/beta-lactamase superfamily"/>
    <property type="match status" value="1"/>
</dbReference>
<comment type="caution">
    <text evidence="2">The sequence shown here is derived from an EMBL/GenBank/DDBJ whole genome shotgun (WGS) entry which is preliminary data.</text>
</comment>
<dbReference type="InterPro" id="IPR050789">
    <property type="entry name" value="Diverse_Enzym_Activities"/>
</dbReference>
<reference evidence="3" key="1">
    <citation type="journal article" date="2019" name="Int. J. Syst. Evol. Microbiol.">
        <title>The Global Catalogue of Microorganisms (GCM) 10K type strain sequencing project: providing services to taxonomists for standard genome sequencing and annotation.</title>
        <authorList>
            <consortium name="The Broad Institute Genomics Platform"/>
            <consortium name="The Broad Institute Genome Sequencing Center for Infectious Disease"/>
            <person name="Wu L."/>
            <person name="Ma J."/>
        </authorList>
    </citation>
    <scope>NUCLEOTIDE SEQUENCE [LARGE SCALE GENOMIC DNA]</scope>
    <source>
        <strain evidence="3">CCUG 49571</strain>
    </source>
</reference>
<feature type="domain" description="Beta-lactamase-related" evidence="1">
    <location>
        <begin position="34"/>
        <end position="400"/>
    </location>
</feature>
<dbReference type="RefSeq" id="WP_378095213.1">
    <property type="nucleotide sequence ID" value="NZ_JBHSEP010000006.1"/>
</dbReference>
<dbReference type="SUPFAM" id="SSF56601">
    <property type="entry name" value="beta-lactamase/transpeptidase-like"/>
    <property type="match status" value="1"/>
</dbReference>
<dbReference type="InterPro" id="IPR012338">
    <property type="entry name" value="Beta-lactam/transpept-like"/>
</dbReference>
<dbReference type="EMBL" id="JBHSEP010000006">
    <property type="protein sequence ID" value="MFC4598695.1"/>
    <property type="molecule type" value="Genomic_DNA"/>
</dbReference>
<organism evidence="2 3">
    <name type="scientific">Cohnella hongkongensis</name>
    <dbReference type="NCBI Taxonomy" id="178337"/>
    <lineage>
        <taxon>Bacteria</taxon>
        <taxon>Bacillati</taxon>
        <taxon>Bacillota</taxon>
        <taxon>Bacilli</taxon>
        <taxon>Bacillales</taxon>
        <taxon>Paenibacillaceae</taxon>
        <taxon>Cohnella</taxon>
    </lineage>
</organism>
<evidence type="ECO:0000259" key="1">
    <source>
        <dbReference type="Pfam" id="PF00144"/>
    </source>
</evidence>
<gene>
    <name evidence="2" type="ORF">ACFO3S_10650</name>
</gene>
<dbReference type="GO" id="GO:0016787">
    <property type="term" value="F:hydrolase activity"/>
    <property type="evidence" value="ECO:0007669"/>
    <property type="project" value="UniProtKB-KW"/>
</dbReference>
<dbReference type="EC" id="3.-.-.-" evidence="2"/>
<accession>A0ABV9F9Q3</accession>
<name>A0ABV9F9Q3_9BACL</name>
<protein>
    <submittedName>
        <fullName evidence="2">Serine hydrolase domain-containing protein</fullName>
        <ecNumber evidence="2">3.-.-.-</ecNumber>
    </submittedName>
</protein>
<dbReference type="PANTHER" id="PTHR43283:SF3">
    <property type="entry name" value="BETA-LACTAMASE FAMILY PROTEIN (AFU_ORTHOLOGUE AFUA_5G07500)"/>
    <property type="match status" value="1"/>
</dbReference>
<dbReference type="InterPro" id="IPR001466">
    <property type="entry name" value="Beta-lactam-related"/>
</dbReference>